<accession>A0A8T2N8F1</accession>
<reference evidence="1" key="1">
    <citation type="thesis" date="2021" institute="BYU ScholarsArchive" country="Provo, UT, USA">
        <title>Applications of and Algorithms for Genome Assembly and Genomic Analyses with an Emphasis on Marine Teleosts.</title>
        <authorList>
            <person name="Pickett B.D."/>
        </authorList>
    </citation>
    <scope>NUCLEOTIDE SEQUENCE</scope>
    <source>
        <strain evidence="1">HI-2016</strain>
    </source>
</reference>
<dbReference type="Proteomes" id="UP000824540">
    <property type="component" value="Unassembled WGS sequence"/>
</dbReference>
<dbReference type="EMBL" id="JAFBMS010000102">
    <property type="protein sequence ID" value="KAG9336629.1"/>
    <property type="molecule type" value="Genomic_DNA"/>
</dbReference>
<keyword evidence="2" id="KW-1185">Reference proteome</keyword>
<evidence type="ECO:0000313" key="2">
    <source>
        <dbReference type="Proteomes" id="UP000824540"/>
    </source>
</evidence>
<proteinExistence type="predicted"/>
<name>A0A8T2N8F1_9TELE</name>
<organism evidence="1 2">
    <name type="scientific">Albula glossodonta</name>
    <name type="common">roundjaw bonefish</name>
    <dbReference type="NCBI Taxonomy" id="121402"/>
    <lineage>
        <taxon>Eukaryota</taxon>
        <taxon>Metazoa</taxon>
        <taxon>Chordata</taxon>
        <taxon>Craniata</taxon>
        <taxon>Vertebrata</taxon>
        <taxon>Euteleostomi</taxon>
        <taxon>Actinopterygii</taxon>
        <taxon>Neopterygii</taxon>
        <taxon>Teleostei</taxon>
        <taxon>Albuliformes</taxon>
        <taxon>Albulidae</taxon>
        <taxon>Albula</taxon>
    </lineage>
</organism>
<dbReference type="AlphaFoldDB" id="A0A8T2N8F1"/>
<evidence type="ECO:0000313" key="1">
    <source>
        <dbReference type="EMBL" id="KAG9336629.1"/>
    </source>
</evidence>
<sequence>MTPLTYCQTRQEVSLNQQHVHTHSTIERTIGILEGRWMCLDTVGGKLLYKPEKKYRFPFNHDNKRMCVPTHAWDWTTAIKAVPCLDFDHSSVRTLRPQYCMPVTLAISVISLITEATRD</sequence>
<dbReference type="OrthoDB" id="10062286at2759"/>
<gene>
    <name evidence="1" type="ORF">JZ751_002976</name>
</gene>
<protein>
    <submittedName>
        <fullName evidence="1">Uncharacterized protein</fullName>
    </submittedName>
</protein>
<comment type="caution">
    <text evidence="1">The sequence shown here is derived from an EMBL/GenBank/DDBJ whole genome shotgun (WGS) entry which is preliminary data.</text>
</comment>